<gene>
    <name evidence="2" type="ORF">U0042_27680</name>
</gene>
<evidence type="ECO:0000313" key="3">
    <source>
        <dbReference type="Proteomes" id="UP001325479"/>
    </source>
</evidence>
<dbReference type="Proteomes" id="UP001325479">
    <property type="component" value="Chromosome"/>
</dbReference>
<proteinExistence type="predicted"/>
<reference evidence="2 3" key="1">
    <citation type="submission" date="2023-12" db="EMBL/GenBank/DDBJ databases">
        <title>Genome sequencing and assembly of bacterial species from a model synthetic community.</title>
        <authorList>
            <person name="Hogle S.L."/>
        </authorList>
    </citation>
    <scope>NUCLEOTIDE SEQUENCE [LARGE SCALE GENOMIC DNA]</scope>
    <source>
        <strain evidence="2 3">HAMBI 2494</strain>
    </source>
</reference>
<organism evidence="2 3">
    <name type="scientific">Paraburkholderia kururiensis</name>
    <dbReference type="NCBI Taxonomy" id="984307"/>
    <lineage>
        <taxon>Bacteria</taxon>
        <taxon>Pseudomonadati</taxon>
        <taxon>Pseudomonadota</taxon>
        <taxon>Betaproteobacteria</taxon>
        <taxon>Burkholderiales</taxon>
        <taxon>Burkholderiaceae</taxon>
        <taxon>Paraburkholderia</taxon>
    </lineage>
</organism>
<protein>
    <submittedName>
        <fullName evidence="2">Uncharacterized protein</fullName>
    </submittedName>
</protein>
<feature type="region of interest" description="Disordered" evidence="1">
    <location>
        <begin position="31"/>
        <end position="54"/>
    </location>
</feature>
<accession>A0ABZ0WK88</accession>
<dbReference type="RefSeq" id="WP_198665358.1">
    <property type="nucleotide sequence ID" value="NZ_CP139965.1"/>
</dbReference>
<keyword evidence="3" id="KW-1185">Reference proteome</keyword>
<name>A0ABZ0WK88_9BURK</name>
<evidence type="ECO:0000313" key="2">
    <source>
        <dbReference type="EMBL" id="WQD77774.1"/>
    </source>
</evidence>
<dbReference type="EMBL" id="CP139965">
    <property type="protein sequence ID" value="WQD77774.1"/>
    <property type="molecule type" value="Genomic_DNA"/>
</dbReference>
<sequence>MKRLVAMILFAAGGFTTEVAHPVYCSLLVQSRPRMERERKRQPDLDSANTDSRT</sequence>
<feature type="compositionally biased region" description="Basic and acidic residues" evidence="1">
    <location>
        <begin position="33"/>
        <end position="44"/>
    </location>
</feature>
<evidence type="ECO:0000256" key="1">
    <source>
        <dbReference type="SAM" id="MobiDB-lite"/>
    </source>
</evidence>